<feature type="compositionally biased region" description="Basic residues" evidence="1">
    <location>
        <begin position="97"/>
        <end position="106"/>
    </location>
</feature>
<accession>A0A9W8BIY9</accession>
<organism evidence="2 3">
    <name type="scientific">Coemansia thaxteri</name>
    <dbReference type="NCBI Taxonomy" id="2663907"/>
    <lineage>
        <taxon>Eukaryota</taxon>
        <taxon>Fungi</taxon>
        <taxon>Fungi incertae sedis</taxon>
        <taxon>Zoopagomycota</taxon>
        <taxon>Kickxellomycotina</taxon>
        <taxon>Kickxellomycetes</taxon>
        <taxon>Kickxellales</taxon>
        <taxon>Kickxellaceae</taxon>
        <taxon>Coemansia</taxon>
    </lineage>
</organism>
<feature type="compositionally biased region" description="Polar residues" evidence="1">
    <location>
        <begin position="122"/>
        <end position="137"/>
    </location>
</feature>
<name>A0A9W8BIY9_9FUNG</name>
<feature type="compositionally biased region" description="Basic and acidic residues" evidence="1">
    <location>
        <begin position="138"/>
        <end position="149"/>
    </location>
</feature>
<evidence type="ECO:0000313" key="3">
    <source>
        <dbReference type="Proteomes" id="UP001150907"/>
    </source>
</evidence>
<evidence type="ECO:0000313" key="2">
    <source>
        <dbReference type="EMBL" id="KAJ2003704.1"/>
    </source>
</evidence>
<keyword evidence="3" id="KW-1185">Reference proteome</keyword>
<feature type="compositionally biased region" description="Acidic residues" evidence="1">
    <location>
        <begin position="150"/>
        <end position="162"/>
    </location>
</feature>
<dbReference type="EMBL" id="JANBQF010000202">
    <property type="protein sequence ID" value="KAJ2003704.1"/>
    <property type="molecule type" value="Genomic_DNA"/>
</dbReference>
<comment type="caution">
    <text evidence="2">The sequence shown here is derived from an EMBL/GenBank/DDBJ whole genome shotgun (WGS) entry which is preliminary data.</text>
</comment>
<feature type="region of interest" description="Disordered" evidence="1">
    <location>
        <begin position="29"/>
        <end position="61"/>
    </location>
</feature>
<gene>
    <name evidence="2" type="ORF">H4R26_002928</name>
</gene>
<protein>
    <submittedName>
        <fullName evidence="2">Uncharacterized protein</fullName>
    </submittedName>
</protein>
<dbReference type="OrthoDB" id="8026949at2759"/>
<reference evidence="2" key="1">
    <citation type="submission" date="2022-07" db="EMBL/GenBank/DDBJ databases">
        <title>Phylogenomic reconstructions and comparative analyses of Kickxellomycotina fungi.</title>
        <authorList>
            <person name="Reynolds N.K."/>
            <person name="Stajich J.E."/>
            <person name="Barry K."/>
            <person name="Grigoriev I.V."/>
            <person name="Crous P."/>
            <person name="Smith M.E."/>
        </authorList>
    </citation>
    <scope>NUCLEOTIDE SEQUENCE</scope>
    <source>
        <strain evidence="2">IMI 214461</strain>
    </source>
</reference>
<dbReference type="Proteomes" id="UP001150907">
    <property type="component" value="Unassembled WGS sequence"/>
</dbReference>
<feature type="non-terminal residue" evidence="2">
    <location>
        <position position="162"/>
    </location>
</feature>
<dbReference type="AlphaFoldDB" id="A0A9W8BIY9"/>
<sequence>LRVFSEDMDYADEVVGDTNQVSCKPVVDVTDGELDADDKSSIEDGALSEDEADSDPNKQSALDDYAECVRNIPLVKYPGLDLAQFDFTSTSCPGKPLHPHTPHRSKPSGESNYRYYGEPQDYSYQSSSQTPRATQGSYDDHGAAGKCDADFEDGECDMEESD</sequence>
<evidence type="ECO:0000256" key="1">
    <source>
        <dbReference type="SAM" id="MobiDB-lite"/>
    </source>
</evidence>
<feature type="region of interest" description="Disordered" evidence="1">
    <location>
        <begin position="91"/>
        <end position="162"/>
    </location>
</feature>
<proteinExistence type="predicted"/>